<sequence>MKILSKEEKSFVWVNFKDFDLAGFYIRVVDTKHWNEVDTKELNIKLKKYFNQLCKKNKIELIKINYSFEDKLISFELANNEDIPKLINCLLRVDISFGYKHIFVNVGKVIEREISCY</sequence>
<organism evidence="1 2">
    <name type="scientific">Mycoplasma seminis</name>
    <dbReference type="NCBI Taxonomy" id="512749"/>
    <lineage>
        <taxon>Bacteria</taxon>
        <taxon>Bacillati</taxon>
        <taxon>Mycoplasmatota</taxon>
        <taxon>Mollicutes</taxon>
        <taxon>Mycoplasmataceae</taxon>
        <taxon>Mycoplasma</taxon>
    </lineage>
</organism>
<accession>A0ABY9H9F5</accession>
<proteinExistence type="predicted"/>
<dbReference type="RefSeq" id="WP_305937662.1">
    <property type="nucleotide sequence ID" value="NZ_CP132191.1"/>
</dbReference>
<protein>
    <submittedName>
        <fullName evidence="1">Uncharacterized protein</fullName>
    </submittedName>
</protein>
<keyword evidence="2" id="KW-1185">Reference proteome</keyword>
<gene>
    <name evidence="1" type="ORF">Q8852_02795</name>
</gene>
<evidence type="ECO:0000313" key="1">
    <source>
        <dbReference type="EMBL" id="WLP85225.1"/>
    </source>
</evidence>
<dbReference type="EMBL" id="CP132191">
    <property type="protein sequence ID" value="WLP85225.1"/>
    <property type="molecule type" value="Genomic_DNA"/>
</dbReference>
<dbReference type="Proteomes" id="UP001237011">
    <property type="component" value="Chromosome"/>
</dbReference>
<evidence type="ECO:0000313" key="2">
    <source>
        <dbReference type="Proteomes" id="UP001237011"/>
    </source>
</evidence>
<reference evidence="1" key="1">
    <citation type="submission" date="2023-08" db="EMBL/GenBank/DDBJ databases">
        <title>Complete genome sequence of Mycoplasma seminis 2200.</title>
        <authorList>
            <person name="Spergser J."/>
        </authorList>
    </citation>
    <scope>NUCLEOTIDE SEQUENCE [LARGE SCALE GENOMIC DNA]</scope>
    <source>
        <strain evidence="1">2200</strain>
    </source>
</reference>
<name>A0ABY9H9F5_9MOLU</name>